<evidence type="ECO:0000313" key="3">
    <source>
        <dbReference type="Proteomes" id="UP000275137"/>
    </source>
</evidence>
<dbReference type="EMBL" id="RJVP01000001">
    <property type="protein sequence ID" value="ROH87923.1"/>
    <property type="molecule type" value="Genomic_DNA"/>
</dbReference>
<comment type="caution">
    <text evidence="2">The sequence shown here is derived from an EMBL/GenBank/DDBJ whole genome shotgun (WGS) entry which is preliminary data.</text>
</comment>
<feature type="chain" id="PRO_5017991630" evidence="1">
    <location>
        <begin position="23"/>
        <end position="165"/>
    </location>
</feature>
<organism evidence="2 3">
    <name type="scientific">Pseudomethylobacillus aquaticus</name>
    <dbReference type="NCBI Taxonomy" id="2676064"/>
    <lineage>
        <taxon>Bacteria</taxon>
        <taxon>Pseudomonadati</taxon>
        <taxon>Pseudomonadota</taxon>
        <taxon>Betaproteobacteria</taxon>
        <taxon>Nitrosomonadales</taxon>
        <taxon>Methylophilaceae</taxon>
        <taxon>Pseudomethylobacillus</taxon>
    </lineage>
</organism>
<dbReference type="InterPro" id="IPR021557">
    <property type="entry name" value="DUF3016"/>
</dbReference>
<reference evidence="2 3" key="1">
    <citation type="submission" date="2018-10" db="EMBL/GenBank/DDBJ databases">
        <authorList>
            <person name="Chen W.-M."/>
        </authorList>
    </citation>
    <scope>NUCLEOTIDE SEQUENCE [LARGE SCALE GENOMIC DNA]</scope>
    <source>
        <strain evidence="2 3">H-5</strain>
    </source>
</reference>
<accession>A0A3N0V5D7</accession>
<dbReference type="Proteomes" id="UP000275137">
    <property type="component" value="Unassembled WGS sequence"/>
</dbReference>
<feature type="signal peptide" evidence="1">
    <location>
        <begin position="1"/>
        <end position="22"/>
    </location>
</feature>
<protein>
    <submittedName>
        <fullName evidence="2">DUF3016 domain-containing protein</fullName>
    </submittedName>
</protein>
<keyword evidence="3" id="KW-1185">Reference proteome</keyword>
<evidence type="ECO:0000256" key="1">
    <source>
        <dbReference type="SAM" id="SignalP"/>
    </source>
</evidence>
<dbReference type="Pfam" id="PF11454">
    <property type="entry name" value="DUF3016"/>
    <property type="match status" value="1"/>
</dbReference>
<proteinExistence type="predicted"/>
<dbReference type="RefSeq" id="WP_123235916.1">
    <property type="nucleotide sequence ID" value="NZ_RJVP01000001.1"/>
</dbReference>
<keyword evidence="1" id="KW-0732">Signal</keyword>
<sequence length="165" mass="18396">MHSLSFIAALTFHLAVSSTAYAQAPAAVQVEFVQPEQFTDAGDSFNQVRPGTLKLLSNYLVKQAQSKLPAGQRLNIAITDIDLAGNFEPWNWQARDVRIVRDIYPPRIALRYTLQDADGTVLREGERVLRNAAFQMTVLGSSSDLVRYEKALLADWLASEFPLTQ</sequence>
<name>A0A3N0V5D7_9PROT</name>
<dbReference type="AlphaFoldDB" id="A0A3N0V5D7"/>
<gene>
    <name evidence="2" type="ORF">ED236_00025</name>
</gene>
<evidence type="ECO:0000313" key="2">
    <source>
        <dbReference type="EMBL" id="ROH87923.1"/>
    </source>
</evidence>